<evidence type="ECO:0000256" key="6">
    <source>
        <dbReference type="SAM" id="MobiDB-lite"/>
    </source>
</evidence>
<evidence type="ECO:0000256" key="3">
    <source>
        <dbReference type="ARBA" id="ARBA00023125"/>
    </source>
</evidence>
<dbReference type="InterPro" id="IPR001138">
    <property type="entry name" value="Zn2Cys6_DnaBD"/>
</dbReference>
<feature type="compositionally biased region" description="Basic and acidic residues" evidence="6">
    <location>
        <begin position="245"/>
        <end position="257"/>
    </location>
</feature>
<dbReference type="InterPro" id="IPR006683">
    <property type="entry name" value="Thioestr_dom"/>
</dbReference>
<dbReference type="PANTHER" id="PTHR37534:SF9">
    <property type="entry name" value="ZN(II)2CYS6 TRANSCRIPTION FACTOR (EUROFUNG)"/>
    <property type="match status" value="1"/>
</dbReference>
<protein>
    <recommendedName>
        <fullName evidence="7">Zn(2)-C6 fungal-type domain-containing protein</fullName>
    </recommendedName>
</protein>
<feature type="region of interest" description="Disordered" evidence="6">
    <location>
        <begin position="225"/>
        <end position="270"/>
    </location>
</feature>
<dbReference type="EMBL" id="QQZZ01000032">
    <property type="protein sequence ID" value="RMZ47270.1"/>
    <property type="molecule type" value="Genomic_DNA"/>
</dbReference>
<evidence type="ECO:0000313" key="9">
    <source>
        <dbReference type="Proteomes" id="UP000275480"/>
    </source>
</evidence>
<keyword evidence="2" id="KW-0805">Transcription regulation</keyword>
<dbReference type="Gene3D" id="4.10.240.10">
    <property type="entry name" value="Zn(2)-C6 fungal-type DNA-binding domain"/>
    <property type="match status" value="1"/>
</dbReference>
<dbReference type="Pfam" id="PF03061">
    <property type="entry name" value="4HBT"/>
    <property type="match status" value="1"/>
</dbReference>
<dbReference type="CDD" id="cd00067">
    <property type="entry name" value="GAL4"/>
    <property type="match status" value="1"/>
</dbReference>
<dbReference type="CDD" id="cd12148">
    <property type="entry name" value="fungal_TF_MHR"/>
    <property type="match status" value="1"/>
</dbReference>
<dbReference type="AlphaFoldDB" id="A0AB74CLJ8"/>
<reference evidence="8 9" key="1">
    <citation type="submission" date="2018-07" db="EMBL/GenBank/DDBJ databases">
        <title>Identification of spontaneous genetic mutation associated with occurrence of a yellow conidial color mutant of Aspergillus flavus.</title>
        <authorList>
            <person name="Chang P.-K."/>
            <person name="Mack B.M."/>
            <person name="Scharfenstein L."/>
            <person name="Gilbert M.K."/>
        </authorList>
    </citation>
    <scope>NUCLEOTIDE SEQUENCE [LARGE SCALE GENOMIC DNA]</scope>
    <source>
        <strain evidence="8 9">CA14</strain>
    </source>
</reference>
<proteinExistence type="predicted"/>
<dbReference type="InterPro" id="IPR021858">
    <property type="entry name" value="Fun_TF"/>
</dbReference>
<organism evidence="8 9">
    <name type="scientific">Aspergillus flavus</name>
    <dbReference type="NCBI Taxonomy" id="5059"/>
    <lineage>
        <taxon>Eukaryota</taxon>
        <taxon>Fungi</taxon>
        <taxon>Dikarya</taxon>
        <taxon>Ascomycota</taxon>
        <taxon>Pezizomycotina</taxon>
        <taxon>Eurotiomycetes</taxon>
        <taxon>Eurotiomycetidae</taxon>
        <taxon>Eurotiales</taxon>
        <taxon>Aspergillaceae</taxon>
        <taxon>Aspergillus</taxon>
        <taxon>Aspergillus subgen. Circumdati</taxon>
    </lineage>
</organism>
<keyword evidence="5" id="KW-0539">Nucleus</keyword>
<accession>A0AB74CLJ8</accession>
<evidence type="ECO:0000256" key="4">
    <source>
        <dbReference type="ARBA" id="ARBA00023163"/>
    </source>
</evidence>
<dbReference type="Pfam" id="PF00172">
    <property type="entry name" value="Zn_clus"/>
    <property type="match status" value="1"/>
</dbReference>
<dbReference type="PROSITE" id="PS50048">
    <property type="entry name" value="ZN2_CY6_FUNGAL_2"/>
    <property type="match status" value="1"/>
</dbReference>
<dbReference type="SUPFAM" id="SSF57701">
    <property type="entry name" value="Zn2/Cys6 DNA-binding domain"/>
    <property type="match status" value="1"/>
</dbReference>
<name>A0AB74CLJ8_ASPFL</name>
<dbReference type="Proteomes" id="UP000275480">
    <property type="component" value="Unassembled WGS sequence"/>
</dbReference>
<dbReference type="GO" id="GO:0008270">
    <property type="term" value="F:zinc ion binding"/>
    <property type="evidence" value="ECO:0007669"/>
    <property type="project" value="InterPro"/>
</dbReference>
<dbReference type="GO" id="GO:0000976">
    <property type="term" value="F:transcription cis-regulatory region binding"/>
    <property type="evidence" value="ECO:0007669"/>
    <property type="project" value="TreeGrafter"/>
</dbReference>
<dbReference type="GO" id="GO:0045944">
    <property type="term" value="P:positive regulation of transcription by RNA polymerase II"/>
    <property type="evidence" value="ECO:0007669"/>
    <property type="project" value="TreeGrafter"/>
</dbReference>
<evidence type="ECO:0000256" key="2">
    <source>
        <dbReference type="ARBA" id="ARBA00023015"/>
    </source>
</evidence>
<dbReference type="InterPro" id="IPR036864">
    <property type="entry name" value="Zn2-C6_fun-type_DNA-bd_sf"/>
</dbReference>
<evidence type="ECO:0000259" key="7">
    <source>
        <dbReference type="PROSITE" id="PS50048"/>
    </source>
</evidence>
<dbReference type="Gene3D" id="3.10.129.10">
    <property type="entry name" value="Hotdog Thioesterase"/>
    <property type="match status" value="1"/>
</dbReference>
<comment type="subcellular location">
    <subcellularLocation>
        <location evidence="1">Nucleus</location>
    </subcellularLocation>
</comment>
<dbReference type="SUPFAM" id="SSF54637">
    <property type="entry name" value="Thioesterase/thiol ester dehydrase-isomerase"/>
    <property type="match status" value="1"/>
</dbReference>
<dbReference type="SMART" id="SM00066">
    <property type="entry name" value="GAL4"/>
    <property type="match status" value="1"/>
</dbReference>
<keyword evidence="3" id="KW-0238">DNA-binding</keyword>
<comment type="caution">
    <text evidence="8">The sequence shown here is derived from an EMBL/GenBank/DDBJ whole genome shotgun (WGS) entry which is preliminary data.</text>
</comment>
<dbReference type="GO" id="GO:0000981">
    <property type="term" value="F:DNA-binding transcription factor activity, RNA polymerase II-specific"/>
    <property type="evidence" value="ECO:0007669"/>
    <property type="project" value="InterPro"/>
</dbReference>
<dbReference type="PANTHER" id="PTHR37534">
    <property type="entry name" value="TRANSCRIPTIONAL ACTIVATOR PROTEIN UGA3"/>
    <property type="match status" value="1"/>
</dbReference>
<evidence type="ECO:0000313" key="8">
    <source>
        <dbReference type="EMBL" id="RMZ47270.1"/>
    </source>
</evidence>
<dbReference type="Pfam" id="PF11951">
    <property type="entry name" value="Fungal_trans_2"/>
    <property type="match status" value="1"/>
</dbReference>
<keyword evidence="4" id="KW-0804">Transcription</keyword>
<sequence length="633" mass="70635">MSTPLSYFQSASWCAAWLNHPDLRIDNSASNPFRETTKHDDAWKKRIFLYRASQDPQGIKSEGYIVMQIGAGVSGKDGVAHGGFLATLMDELTGGLVAALGLDRGLGIRTASLNTTYHKLLLAQGFIMARAEIVKVERRKEGVGRAADPGLAAGRAGKISNAQYAIYLNSDSRRSLTCRGRHTRCDEARPICGNCRKSRLQCQQPEFVPSKWNICNPAVAGTGRRTEIPPEPNLDGQCTTGNSVREPEPQRYGEHQVQEPQSISSAGADREVVSPPAESMITPEIVHLLRVYEKSIATWMDVFDSELTYQRRLLCMAPSSPLILNAICALAARQLSLVGSSLTRKPVSEHYYGQAVHLMARLLDAYPSEMELAIVGTILLSSYELLAFPGLDYQRHLKGAHTIVDSLHAHNSASCLTRASFWIYARYEVAEALNRNSPTLHDPGSWPKFDLSRAEPAEDSFCNDVVRLTAETVCIVFGKTSRSRTKRRKRDLSTLQGELRNWLHICPEQWKGAEYTEDGNVRYWFPRPKFEDLKGAAIVLYHLSMLLLWHELEKVSEGPEGVNEMLDQVDAHSRQIILIALSSLPDSAIVVVVRPLCYAVKHIKDNTFKENAIFLLHDIEARTGFHTKSKLER</sequence>
<evidence type="ECO:0000256" key="1">
    <source>
        <dbReference type="ARBA" id="ARBA00004123"/>
    </source>
</evidence>
<gene>
    <name evidence="8" type="ORF">CA14_001843</name>
</gene>
<evidence type="ECO:0000256" key="5">
    <source>
        <dbReference type="ARBA" id="ARBA00023242"/>
    </source>
</evidence>
<dbReference type="InterPro" id="IPR029069">
    <property type="entry name" value="HotDog_dom_sf"/>
</dbReference>
<dbReference type="CDD" id="cd03443">
    <property type="entry name" value="PaaI_thioesterase"/>
    <property type="match status" value="1"/>
</dbReference>
<dbReference type="GO" id="GO:0005634">
    <property type="term" value="C:nucleus"/>
    <property type="evidence" value="ECO:0007669"/>
    <property type="project" value="UniProtKB-SubCell"/>
</dbReference>
<feature type="domain" description="Zn(2)-C6 fungal-type" evidence="7">
    <location>
        <begin position="178"/>
        <end position="204"/>
    </location>
</feature>